<dbReference type="Proteomes" id="UP000254572">
    <property type="component" value="Unassembled WGS sequence"/>
</dbReference>
<dbReference type="AlphaFoldDB" id="A0A381E858"/>
<keyword evidence="2" id="KW-1185">Reference proteome</keyword>
<gene>
    <name evidence="1" type="ORF">NCTC13294_01384</name>
</gene>
<proteinExistence type="predicted"/>
<organism evidence="1 2">
    <name type="scientific">Cardiobacterium valvarum</name>
    <dbReference type="NCBI Taxonomy" id="194702"/>
    <lineage>
        <taxon>Bacteria</taxon>
        <taxon>Pseudomonadati</taxon>
        <taxon>Pseudomonadota</taxon>
        <taxon>Gammaproteobacteria</taxon>
        <taxon>Cardiobacteriales</taxon>
        <taxon>Cardiobacteriaceae</taxon>
        <taxon>Cardiobacterium</taxon>
    </lineage>
</organism>
<name>A0A381E858_9GAMM</name>
<dbReference type="RefSeq" id="WP_115611664.1">
    <property type="nucleotide sequence ID" value="NZ_JBHLZC010000005.1"/>
</dbReference>
<evidence type="ECO:0000313" key="1">
    <source>
        <dbReference type="EMBL" id="SUX22962.1"/>
    </source>
</evidence>
<sequence length="115" mass="13534">MWDKTQLPPTPAELALLRQQLTALSAQQQATRLAHGWHVQVPDEKQPMQRDRKSLLGLFVEGFAEGWKEAKVMSTLKQRKLEELNDNQRNHSFLNHSYDDYDSYDRYDNYLKISD</sequence>
<reference evidence="1 2" key="1">
    <citation type="submission" date="2018-06" db="EMBL/GenBank/DDBJ databases">
        <authorList>
            <consortium name="Pathogen Informatics"/>
            <person name="Doyle S."/>
        </authorList>
    </citation>
    <scope>NUCLEOTIDE SEQUENCE [LARGE SCALE GENOMIC DNA]</scope>
    <source>
        <strain evidence="1 2">NCTC13294</strain>
    </source>
</reference>
<dbReference type="EMBL" id="UFUW01000001">
    <property type="protein sequence ID" value="SUX22962.1"/>
    <property type="molecule type" value="Genomic_DNA"/>
</dbReference>
<protein>
    <submittedName>
        <fullName evidence="1">Uncharacterized protein</fullName>
    </submittedName>
</protein>
<evidence type="ECO:0000313" key="2">
    <source>
        <dbReference type="Proteomes" id="UP000254572"/>
    </source>
</evidence>
<accession>A0A381E858</accession>